<reference evidence="1" key="1">
    <citation type="submission" date="2021-06" db="EMBL/GenBank/DDBJ databases">
        <authorList>
            <person name="Arsene-Ploetze F."/>
        </authorList>
    </citation>
    <scope>NUCLEOTIDE SEQUENCE</scope>
    <source>
        <strain evidence="1">SBRY1</strain>
    </source>
</reference>
<evidence type="ECO:0000313" key="1">
    <source>
        <dbReference type="EMBL" id="CAG7654469.1"/>
    </source>
</evidence>
<evidence type="ECO:0008006" key="3">
    <source>
        <dbReference type="Google" id="ProtNLM"/>
    </source>
</evidence>
<accession>A0A9W4H6M9</accession>
<sequence length="87" mass="9153">MVNGIIGSDGVAVFEAIVCTLLAQQVSVRLSCRELAFLGAVGTTVSARAIRNLPHRKVVLEGANETVRSAWELSGFATPDSPVVMTP</sequence>
<proteinExistence type="predicted"/>
<gene>
    <name evidence="1" type="ORF">SBRY_60485</name>
</gene>
<dbReference type="Proteomes" id="UP001153328">
    <property type="component" value="Unassembled WGS sequence"/>
</dbReference>
<protein>
    <recommendedName>
        <fullName evidence="3">STAS domain-containing protein</fullName>
    </recommendedName>
</protein>
<evidence type="ECO:0000313" key="2">
    <source>
        <dbReference type="Proteomes" id="UP001153328"/>
    </source>
</evidence>
<dbReference type="RefSeq" id="WP_205044774.1">
    <property type="nucleotide sequence ID" value="NZ_CAJVAX010000020.1"/>
</dbReference>
<organism evidence="1 2">
    <name type="scientific">Actinacidiphila bryophytorum</name>
    <dbReference type="NCBI Taxonomy" id="1436133"/>
    <lineage>
        <taxon>Bacteria</taxon>
        <taxon>Bacillati</taxon>
        <taxon>Actinomycetota</taxon>
        <taxon>Actinomycetes</taxon>
        <taxon>Kitasatosporales</taxon>
        <taxon>Streptomycetaceae</taxon>
        <taxon>Actinacidiphila</taxon>
    </lineage>
</organism>
<name>A0A9W4H6M9_9ACTN</name>
<keyword evidence="2" id="KW-1185">Reference proteome</keyword>
<dbReference type="EMBL" id="CAJVAX010000020">
    <property type="protein sequence ID" value="CAG7654469.1"/>
    <property type="molecule type" value="Genomic_DNA"/>
</dbReference>
<dbReference type="AlphaFoldDB" id="A0A9W4H6M9"/>
<comment type="caution">
    <text evidence="1">The sequence shown here is derived from an EMBL/GenBank/DDBJ whole genome shotgun (WGS) entry which is preliminary data.</text>
</comment>